<reference evidence="2 3" key="1">
    <citation type="submission" date="2019-07" db="EMBL/GenBank/DDBJ databases">
        <title>Genomic Encyclopedia of Type Strains, Phase I: the one thousand microbial genomes (KMG-I) project.</title>
        <authorList>
            <person name="Kyrpides N."/>
        </authorList>
    </citation>
    <scope>NUCLEOTIDE SEQUENCE [LARGE SCALE GENOMIC DNA]</scope>
    <source>
        <strain evidence="2 3">DSM 13558</strain>
    </source>
</reference>
<name>A0A562J360_9FIRM</name>
<dbReference type="Proteomes" id="UP000315343">
    <property type="component" value="Unassembled WGS sequence"/>
</dbReference>
<dbReference type="PANTHER" id="PTHR40061">
    <property type="entry name" value="SPORULATION PROTEIN YLMC-RELATED"/>
    <property type="match status" value="1"/>
</dbReference>
<dbReference type="EMBL" id="VLKH01000013">
    <property type="protein sequence ID" value="TWH77656.1"/>
    <property type="molecule type" value="Genomic_DNA"/>
</dbReference>
<dbReference type="Gene3D" id="2.30.30.240">
    <property type="entry name" value="PRC-barrel domain"/>
    <property type="match status" value="1"/>
</dbReference>
<evidence type="ECO:0000313" key="2">
    <source>
        <dbReference type="EMBL" id="TWH77656.1"/>
    </source>
</evidence>
<dbReference type="OrthoDB" id="6024937at2"/>
<evidence type="ECO:0000313" key="3">
    <source>
        <dbReference type="Proteomes" id="UP000315343"/>
    </source>
</evidence>
<dbReference type="AlphaFoldDB" id="A0A562J360"/>
<dbReference type="InterPro" id="IPR014238">
    <property type="entry name" value="Spore_YlmC/YmxH"/>
</dbReference>
<comment type="caution">
    <text evidence="2">The sequence shown here is derived from an EMBL/GenBank/DDBJ whole genome shotgun (WGS) entry which is preliminary data.</text>
</comment>
<proteinExistence type="predicted"/>
<dbReference type="InterPro" id="IPR011033">
    <property type="entry name" value="PRC_barrel-like_sf"/>
</dbReference>
<dbReference type="NCBIfam" id="TIGR02888">
    <property type="entry name" value="spore_YlmC_YmxH"/>
    <property type="match status" value="1"/>
</dbReference>
<dbReference type="Pfam" id="PF05239">
    <property type="entry name" value="PRC"/>
    <property type="match status" value="1"/>
</dbReference>
<organism evidence="2 3">
    <name type="scientific">Sedimentibacter saalensis</name>
    <dbReference type="NCBI Taxonomy" id="130788"/>
    <lineage>
        <taxon>Bacteria</taxon>
        <taxon>Bacillati</taxon>
        <taxon>Bacillota</taxon>
        <taxon>Tissierellia</taxon>
        <taxon>Sedimentibacter</taxon>
    </lineage>
</organism>
<accession>A0A562J360</accession>
<sequence>MTNYWDMIEKDVVNIKNGEVLGRFDDVEIDTRAGKISAFYIEEASKFMGMLGKSKSRKIKWEEILKVGMDVIIVNVDDDENNARIKDMLD</sequence>
<feature type="domain" description="PRC-barrel" evidence="1">
    <location>
        <begin position="6"/>
        <end position="79"/>
    </location>
</feature>
<dbReference type="SUPFAM" id="SSF50346">
    <property type="entry name" value="PRC-barrel domain"/>
    <property type="match status" value="1"/>
</dbReference>
<gene>
    <name evidence="2" type="ORF">LY60_03423</name>
</gene>
<evidence type="ECO:0000259" key="1">
    <source>
        <dbReference type="Pfam" id="PF05239"/>
    </source>
</evidence>
<keyword evidence="3" id="KW-1185">Reference proteome</keyword>
<dbReference type="RefSeq" id="WP_019227358.1">
    <property type="nucleotide sequence ID" value="NZ_JAYFNS010000017.1"/>
</dbReference>
<dbReference type="InterPro" id="IPR027275">
    <property type="entry name" value="PRC-brl_dom"/>
</dbReference>
<dbReference type="PANTHER" id="PTHR40061:SF1">
    <property type="entry name" value="SPORULATION PROTEIN YLMC-RELATED"/>
    <property type="match status" value="1"/>
</dbReference>
<protein>
    <submittedName>
        <fullName evidence="2">YlmC/YmxH family sporulation protein</fullName>
    </submittedName>
</protein>